<dbReference type="InterPro" id="IPR038157">
    <property type="entry name" value="FeoA_core_dom"/>
</dbReference>
<proteinExistence type="predicted"/>
<dbReference type="PANTHER" id="PTHR43151">
    <property type="entry name" value="FEOA FAMILY PROTEIN"/>
    <property type="match status" value="1"/>
</dbReference>
<dbReference type="GO" id="GO:0046914">
    <property type="term" value="F:transition metal ion binding"/>
    <property type="evidence" value="ECO:0007669"/>
    <property type="project" value="InterPro"/>
</dbReference>
<gene>
    <name evidence="3" type="ORF">B9J98_06845</name>
</gene>
<dbReference type="Gene3D" id="2.30.30.90">
    <property type="match status" value="1"/>
</dbReference>
<dbReference type="Proteomes" id="UP000244066">
    <property type="component" value="Unassembled WGS sequence"/>
</dbReference>
<dbReference type="SMART" id="SM00899">
    <property type="entry name" value="FeoA"/>
    <property type="match status" value="1"/>
</dbReference>
<dbReference type="InterPro" id="IPR007167">
    <property type="entry name" value="Fe-transptr_FeoA-like"/>
</dbReference>
<comment type="caution">
    <text evidence="3">The sequence shown here is derived from an EMBL/GenBank/DDBJ whole genome shotgun (WGS) entry which is preliminary data.</text>
</comment>
<dbReference type="Pfam" id="PF04023">
    <property type="entry name" value="FeoA"/>
    <property type="match status" value="1"/>
</dbReference>
<name>A0A2R7Y184_9ARCH</name>
<accession>A0A2R7Y184</accession>
<evidence type="ECO:0000259" key="2">
    <source>
        <dbReference type="SMART" id="SM00899"/>
    </source>
</evidence>
<dbReference type="AlphaFoldDB" id="A0A2R7Y184"/>
<sequence>MVYKIPLAMLPENKEAVVVEVNGGMGLTRRLSEMGFTYGAKVRVLHSTPPGPILVIVRGSRIALGRGAAMKIIVSLEGNV</sequence>
<organism evidence="3 4">
    <name type="scientific">Candidatus Terraquivivens tikiterensis</name>
    <dbReference type="NCBI Taxonomy" id="1980982"/>
    <lineage>
        <taxon>Archaea</taxon>
        <taxon>Nitrososphaerota</taxon>
        <taxon>Candidatus Wolframiiraptoraceae</taxon>
        <taxon>Candidatus Terraquivivens</taxon>
    </lineage>
</organism>
<dbReference type="InterPro" id="IPR008988">
    <property type="entry name" value="Transcriptional_repressor_C"/>
</dbReference>
<dbReference type="EMBL" id="NDWU01000020">
    <property type="protein sequence ID" value="PUA31305.1"/>
    <property type="molecule type" value="Genomic_DNA"/>
</dbReference>
<reference evidence="3 4" key="1">
    <citation type="submission" date="2017-04" db="EMBL/GenBank/DDBJ databases">
        <title>Draft Aigarchaeota genome from a New Zealand hot spring.</title>
        <authorList>
            <person name="Reysenbach A.-L."/>
            <person name="Donaho J.A."/>
            <person name="Gerhart J."/>
            <person name="Kelley J.F."/>
            <person name="Kouba K."/>
            <person name="Podar M."/>
            <person name="Stott M."/>
        </authorList>
    </citation>
    <scope>NUCLEOTIDE SEQUENCE [LARGE SCALE GENOMIC DNA]</scope>
    <source>
        <strain evidence="3">NZ13_MG1</strain>
    </source>
</reference>
<feature type="domain" description="Ferrous iron transporter FeoA-like" evidence="2">
    <location>
        <begin position="5"/>
        <end position="76"/>
    </location>
</feature>
<protein>
    <submittedName>
        <fullName evidence="3">Ferrous iron transport protein A</fullName>
    </submittedName>
</protein>
<dbReference type="SUPFAM" id="SSF50037">
    <property type="entry name" value="C-terminal domain of transcriptional repressors"/>
    <property type="match status" value="1"/>
</dbReference>
<dbReference type="InterPro" id="IPR053184">
    <property type="entry name" value="FeoA-like"/>
</dbReference>
<evidence type="ECO:0000256" key="1">
    <source>
        <dbReference type="ARBA" id="ARBA00023004"/>
    </source>
</evidence>
<dbReference type="PANTHER" id="PTHR43151:SF1">
    <property type="entry name" value="SSR2333 PROTEIN"/>
    <property type="match status" value="1"/>
</dbReference>
<keyword evidence="1" id="KW-0408">Iron</keyword>
<evidence type="ECO:0000313" key="3">
    <source>
        <dbReference type="EMBL" id="PUA31305.1"/>
    </source>
</evidence>
<evidence type="ECO:0000313" key="4">
    <source>
        <dbReference type="Proteomes" id="UP000244066"/>
    </source>
</evidence>